<dbReference type="Gene3D" id="3.10.110.10">
    <property type="entry name" value="Ubiquitin Conjugating Enzyme"/>
    <property type="match status" value="2"/>
</dbReference>
<reference evidence="2" key="1">
    <citation type="submission" date="2016-05" db="EMBL/GenBank/DDBJ databases">
        <authorList>
            <person name="Lavstsen T."/>
            <person name="Jespersen J.S."/>
        </authorList>
    </citation>
    <scope>NUCLEOTIDE SEQUENCE [LARGE SCALE GENOMIC DNA]</scope>
</reference>
<dbReference type="PROSITE" id="PS50127">
    <property type="entry name" value="UBC_2"/>
    <property type="match status" value="1"/>
</dbReference>
<reference evidence="4 5" key="2">
    <citation type="submission" date="2016-05" db="EMBL/GenBank/DDBJ databases">
        <authorList>
            <person name="Naeem Raeece"/>
        </authorList>
    </citation>
    <scope>NUCLEOTIDE SEQUENCE [LARGE SCALE GENOMIC DNA]</scope>
</reference>
<sequence length="184" mass="20961">MSIAKKRLAQERAEWRKDHPAGFSAKYSPMGDGKGLDIMKWICKIPGKKVCAVKGWTQKHTHNNNNTNSGVLFPVKLSTFHFRKNKSLGSSSLQGGLWEGGEYPLMMEFTEDYPSTVCLSILNEDEDWKPSITIKQILLGIQDLLENPNPNSPAQAEPFLLYQQDRDSYEKKVKKQAMEFRPKD</sequence>
<evidence type="ECO:0000259" key="1">
    <source>
        <dbReference type="PROSITE" id="PS50127"/>
    </source>
</evidence>
<dbReference type="CDD" id="cd23798">
    <property type="entry name" value="UBCc_UBE2I"/>
    <property type="match status" value="1"/>
</dbReference>
<dbReference type="SUPFAM" id="SSF54495">
    <property type="entry name" value="UBC-like"/>
    <property type="match status" value="1"/>
</dbReference>
<dbReference type="EMBL" id="FLQU01001368">
    <property type="protein sequence ID" value="SBS92726.1"/>
    <property type="molecule type" value="Genomic_DNA"/>
</dbReference>
<evidence type="ECO:0000313" key="5">
    <source>
        <dbReference type="Proteomes" id="UP000078560"/>
    </source>
</evidence>
<proteinExistence type="predicted"/>
<dbReference type="PANTHER" id="PTHR24067">
    <property type="entry name" value="UBIQUITIN-CONJUGATING ENZYME E2"/>
    <property type="match status" value="1"/>
</dbReference>
<organism evidence="2 4">
    <name type="scientific">Plasmodium ovale curtisi</name>
    <dbReference type="NCBI Taxonomy" id="864141"/>
    <lineage>
        <taxon>Eukaryota</taxon>
        <taxon>Sar</taxon>
        <taxon>Alveolata</taxon>
        <taxon>Apicomplexa</taxon>
        <taxon>Aconoidasida</taxon>
        <taxon>Haemosporida</taxon>
        <taxon>Plasmodiidae</taxon>
        <taxon>Plasmodium</taxon>
        <taxon>Plasmodium (Plasmodium)</taxon>
    </lineage>
</organism>
<evidence type="ECO:0000313" key="2">
    <source>
        <dbReference type="EMBL" id="SBS85309.1"/>
    </source>
</evidence>
<feature type="domain" description="UBC core" evidence="1">
    <location>
        <begin position="3"/>
        <end position="182"/>
    </location>
</feature>
<dbReference type="Proteomes" id="UP000078560">
    <property type="component" value="Unassembled WGS sequence"/>
</dbReference>
<evidence type="ECO:0000313" key="4">
    <source>
        <dbReference type="Proteomes" id="UP000078546"/>
    </source>
</evidence>
<dbReference type="InterPro" id="IPR000608">
    <property type="entry name" value="UBC"/>
</dbReference>
<evidence type="ECO:0000313" key="3">
    <source>
        <dbReference type="EMBL" id="SBS92726.1"/>
    </source>
</evidence>
<name>A0A1A8VXS6_PLAOA</name>
<gene>
    <name evidence="2" type="ORF">POVCU1_012260</name>
    <name evidence="3" type="ORF">POVCU2_0075980</name>
</gene>
<dbReference type="Pfam" id="PF00179">
    <property type="entry name" value="UQ_con"/>
    <property type="match status" value="1"/>
</dbReference>
<dbReference type="SMART" id="SM00212">
    <property type="entry name" value="UBCc"/>
    <property type="match status" value="1"/>
</dbReference>
<dbReference type="InterPro" id="IPR016135">
    <property type="entry name" value="UBQ-conjugating_enzyme/RWD"/>
</dbReference>
<accession>A0A1A8VXS6</accession>
<dbReference type="Proteomes" id="UP000078546">
    <property type="component" value="Unassembled WGS sequence"/>
</dbReference>
<dbReference type="AlphaFoldDB" id="A0A1A8VXS6"/>
<dbReference type="EMBL" id="FLQV01000229">
    <property type="protein sequence ID" value="SBS85309.1"/>
    <property type="molecule type" value="Genomic_DNA"/>
</dbReference>
<dbReference type="InterPro" id="IPR050113">
    <property type="entry name" value="Ub_conjugating_enzyme"/>
</dbReference>
<protein>
    <submittedName>
        <fullName evidence="2">SUMO-conjugating enzyme UBC9, putative (UBC9)</fullName>
    </submittedName>
</protein>